<proteinExistence type="predicted"/>
<feature type="transmembrane region" description="Helical" evidence="1">
    <location>
        <begin position="30"/>
        <end position="48"/>
    </location>
</feature>
<comment type="caution">
    <text evidence="2">The sequence shown here is derived from an EMBL/GenBank/DDBJ whole genome shotgun (WGS) entry which is preliminary data.</text>
</comment>
<organism evidence="2 3">
    <name type="scientific">Campylobacter blaseri</name>
    <dbReference type="NCBI Taxonomy" id="2042961"/>
    <lineage>
        <taxon>Bacteria</taxon>
        <taxon>Pseudomonadati</taxon>
        <taxon>Campylobacterota</taxon>
        <taxon>Epsilonproteobacteria</taxon>
        <taxon>Campylobacterales</taxon>
        <taxon>Campylobacteraceae</taxon>
        <taxon>Campylobacter</taxon>
    </lineage>
</organism>
<evidence type="ECO:0000256" key="1">
    <source>
        <dbReference type="SAM" id="Phobius"/>
    </source>
</evidence>
<dbReference type="EMBL" id="PDHH01000006">
    <property type="protein sequence ID" value="PSM51528.1"/>
    <property type="molecule type" value="Genomic_DNA"/>
</dbReference>
<feature type="non-terminal residue" evidence="2">
    <location>
        <position position="190"/>
    </location>
</feature>
<keyword evidence="1" id="KW-0472">Membrane</keyword>
<reference evidence="3" key="1">
    <citation type="submission" date="2017-10" db="EMBL/GenBank/DDBJ databases">
        <title>Campylobacter species from seals.</title>
        <authorList>
            <person name="Gilbert M.J."/>
            <person name="Zomer A.L."/>
            <person name="Timmerman A.J."/>
            <person name="Duim B."/>
            <person name="Wagenaar J.A."/>
        </authorList>
    </citation>
    <scope>NUCLEOTIDE SEQUENCE [LARGE SCALE GENOMIC DNA]</scope>
    <source>
        <strain evidence="3">17S00004-5</strain>
    </source>
</reference>
<keyword evidence="1" id="KW-0812">Transmembrane</keyword>
<protein>
    <submittedName>
        <fullName evidence="2">Uncharacterized protein</fullName>
    </submittedName>
</protein>
<evidence type="ECO:0000313" key="2">
    <source>
        <dbReference type="EMBL" id="PSM51528.1"/>
    </source>
</evidence>
<accession>A0A2P8QZ52</accession>
<feature type="transmembrane region" description="Helical" evidence="1">
    <location>
        <begin position="60"/>
        <end position="82"/>
    </location>
</feature>
<evidence type="ECO:0000313" key="3">
    <source>
        <dbReference type="Proteomes" id="UP000240535"/>
    </source>
</evidence>
<gene>
    <name evidence="2" type="ORF">CQ405_06945</name>
</gene>
<name>A0A2P8QZ52_9BACT</name>
<keyword evidence="1" id="KW-1133">Transmembrane helix</keyword>
<keyword evidence="3" id="KW-1185">Reference proteome</keyword>
<feature type="transmembrane region" description="Helical" evidence="1">
    <location>
        <begin position="88"/>
        <end position="106"/>
    </location>
</feature>
<dbReference type="Proteomes" id="UP000240535">
    <property type="component" value="Unassembled WGS sequence"/>
</dbReference>
<sequence>MKFKKLLLLFLVFIVGYISFEVYTSEYEFSILVGGTVLTIAILISNFVETTSDLFNNLTTSYPILCLIVLFAISLLILYLILKHFFKKQKILLAFLVIIALTLIFIRTMPDYSNKYGISLTTIFKKEKYKQGYCLKEDRILPKEELYKKAVFDYIEKYKILNEKIDYFMHNCSKNTTKDNKYYIYENFTI</sequence>
<dbReference type="AlphaFoldDB" id="A0A2P8QZ52"/>